<evidence type="ECO:0000256" key="5">
    <source>
        <dbReference type="ARBA" id="ARBA00022741"/>
    </source>
</evidence>
<protein>
    <recommendedName>
        <fullName evidence="2">histidine kinase</fullName>
        <ecNumber evidence="2">2.7.13.3</ecNumber>
    </recommendedName>
</protein>
<evidence type="ECO:0000313" key="12">
    <source>
        <dbReference type="EMBL" id="PYZ98230.1"/>
    </source>
</evidence>
<keyword evidence="13" id="KW-1185">Reference proteome</keyword>
<evidence type="ECO:0000256" key="1">
    <source>
        <dbReference type="ARBA" id="ARBA00000085"/>
    </source>
</evidence>
<sequence>MDIQETKKASILDKHLDLGMIIDSLPIGVLVVDADGDFRYINDLIYKAWGADPSTNRSSSVHESYTGWWRDTGERVKDGDWAAVRALTRGESSYGEVIDILRFDGTEGAILNSAVPVRDQDGVVIGAIITISDITHMRKLEKELELHKNYLHDLVEIKTEELTEKNEKLHREIIQKEHYQKKVRQMDQLHLVGEMATGFAHEIRNPLTTVKGYLQLMSEKHDLAEYEPAISLMLDEIGKADQIITSFLQLAKDKTNNPRPIALSRIIDDMIPQLQKLGEKRKQTIKKETAAVLPRIVADPDEISEMILQLAQNGCEAMKKDETLTLRTKLKNGKVLLIVQDEGRGISEDIKDKAGTPFFTTKDHNPGLGMPICYSIAKRNGADINVESCPDGTTVAVTFHSIENACP</sequence>
<organism evidence="12 13">
    <name type="scientific">Alteribacter lacisalsi</name>
    <dbReference type="NCBI Taxonomy" id="2045244"/>
    <lineage>
        <taxon>Bacteria</taxon>
        <taxon>Bacillati</taxon>
        <taxon>Bacillota</taxon>
        <taxon>Bacilli</taxon>
        <taxon>Bacillales</taxon>
        <taxon>Bacillaceae</taxon>
        <taxon>Alteribacter</taxon>
    </lineage>
</organism>
<dbReference type="InterPro" id="IPR036890">
    <property type="entry name" value="HATPase_C_sf"/>
</dbReference>
<keyword evidence="6" id="KW-0418">Kinase</keyword>
<dbReference type="SMART" id="SM00387">
    <property type="entry name" value="HATPase_c"/>
    <property type="match status" value="1"/>
</dbReference>
<dbReference type="SMART" id="SM00388">
    <property type="entry name" value="HisKA"/>
    <property type="match status" value="1"/>
</dbReference>
<dbReference type="Pfam" id="PF02518">
    <property type="entry name" value="HATPase_c"/>
    <property type="match status" value="1"/>
</dbReference>
<dbReference type="CDD" id="cd00082">
    <property type="entry name" value="HisKA"/>
    <property type="match status" value="1"/>
</dbReference>
<dbReference type="Gene3D" id="3.30.565.10">
    <property type="entry name" value="Histidine kinase-like ATPase, C-terminal domain"/>
    <property type="match status" value="1"/>
</dbReference>
<comment type="catalytic activity">
    <reaction evidence="1">
        <text>ATP + protein L-histidine = ADP + protein N-phospho-L-histidine.</text>
        <dbReference type="EC" id="2.7.13.3"/>
    </reaction>
</comment>
<comment type="caution">
    <text evidence="12">The sequence shown here is derived from an EMBL/GenBank/DDBJ whole genome shotgun (WGS) entry which is preliminary data.</text>
</comment>
<evidence type="ECO:0000256" key="4">
    <source>
        <dbReference type="ARBA" id="ARBA00022679"/>
    </source>
</evidence>
<feature type="domain" description="Histidine kinase" evidence="10">
    <location>
        <begin position="198"/>
        <end position="403"/>
    </location>
</feature>
<dbReference type="PROSITE" id="PS50113">
    <property type="entry name" value="PAC"/>
    <property type="match status" value="1"/>
</dbReference>
<feature type="coiled-coil region" evidence="9">
    <location>
        <begin position="137"/>
        <end position="172"/>
    </location>
</feature>
<name>A0A2W0HE04_9BACI</name>
<dbReference type="AlphaFoldDB" id="A0A2W0HE04"/>
<keyword evidence="5" id="KW-0547">Nucleotide-binding</keyword>
<keyword evidence="9" id="KW-0175">Coiled coil</keyword>
<dbReference type="SUPFAM" id="SSF55874">
    <property type="entry name" value="ATPase domain of HSP90 chaperone/DNA topoisomerase II/histidine kinase"/>
    <property type="match status" value="1"/>
</dbReference>
<dbReference type="InterPro" id="IPR003661">
    <property type="entry name" value="HisK_dim/P_dom"/>
</dbReference>
<dbReference type="PANTHER" id="PTHR43065:SF10">
    <property type="entry name" value="PEROXIDE STRESS-ACTIVATED HISTIDINE KINASE MAK3"/>
    <property type="match status" value="1"/>
</dbReference>
<evidence type="ECO:0000259" key="10">
    <source>
        <dbReference type="PROSITE" id="PS50109"/>
    </source>
</evidence>
<evidence type="ECO:0000256" key="9">
    <source>
        <dbReference type="SAM" id="Coils"/>
    </source>
</evidence>
<dbReference type="OrthoDB" id="9759607at2"/>
<dbReference type="Gene3D" id="1.10.287.130">
    <property type="match status" value="1"/>
</dbReference>
<keyword evidence="8" id="KW-0902">Two-component regulatory system</keyword>
<dbReference type="Pfam" id="PF08448">
    <property type="entry name" value="PAS_4"/>
    <property type="match status" value="1"/>
</dbReference>
<keyword evidence="3" id="KW-0597">Phosphoprotein</keyword>
<evidence type="ECO:0000256" key="8">
    <source>
        <dbReference type="ARBA" id="ARBA00023012"/>
    </source>
</evidence>
<dbReference type="InterPro" id="IPR005467">
    <property type="entry name" value="His_kinase_dom"/>
</dbReference>
<dbReference type="SUPFAM" id="SSF47384">
    <property type="entry name" value="Homodimeric domain of signal transducing histidine kinase"/>
    <property type="match status" value="1"/>
</dbReference>
<dbReference type="PANTHER" id="PTHR43065">
    <property type="entry name" value="SENSOR HISTIDINE KINASE"/>
    <property type="match status" value="1"/>
</dbReference>
<reference evidence="12 13" key="1">
    <citation type="submission" date="2017-10" db="EMBL/GenBank/DDBJ databases">
        <title>Bacillus sp. nov., a halophilic bacterium isolated from a Yangshapao Lake.</title>
        <authorList>
            <person name="Wang H."/>
        </authorList>
    </citation>
    <scope>NUCLEOTIDE SEQUENCE [LARGE SCALE GENOMIC DNA]</scope>
    <source>
        <strain evidence="12 13">YSP-3</strain>
    </source>
</reference>
<keyword evidence="4" id="KW-0808">Transferase</keyword>
<accession>A0A2W0HE04</accession>
<evidence type="ECO:0000256" key="3">
    <source>
        <dbReference type="ARBA" id="ARBA00022553"/>
    </source>
</evidence>
<dbReference type="Gene3D" id="3.30.450.20">
    <property type="entry name" value="PAS domain"/>
    <property type="match status" value="1"/>
</dbReference>
<dbReference type="PROSITE" id="PS50109">
    <property type="entry name" value="HIS_KIN"/>
    <property type="match status" value="1"/>
</dbReference>
<dbReference type="GO" id="GO:0005524">
    <property type="term" value="F:ATP binding"/>
    <property type="evidence" value="ECO:0007669"/>
    <property type="project" value="UniProtKB-KW"/>
</dbReference>
<keyword evidence="7" id="KW-0067">ATP-binding</keyword>
<dbReference type="EC" id="2.7.13.3" evidence="2"/>
<evidence type="ECO:0000313" key="13">
    <source>
        <dbReference type="Proteomes" id="UP000248066"/>
    </source>
</evidence>
<dbReference type="Proteomes" id="UP000248066">
    <property type="component" value="Unassembled WGS sequence"/>
</dbReference>
<dbReference type="SUPFAM" id="SSF55785">
    <property type="entry name" value="PYP-like sensor domain (PAS domain)"/>
    <property type="match status" value="1"/>
</dbReference>
<dbReference type="GO" id="GO:0000155">
    <property type="term" value="F:phosphorelay sensor kinase activity"/>
    <property type="evidence" value="ECO:0007669"/>
    <property type="project" value="InterPro"/>
</dbReference>
<gene>
    <name evidence="12" type="ORF">CR205_06445</name>
</gene>
<feature type="domain" description="PAC" evidence="11">
    <location>
        <begin position="94"/>
        <end position="146"/>
    </location>
</feature>
<evidence type="ECO:0000256" key="6">
    <source>
        <dbReference type="ARBA" id="ARBA00022777"/>
    </source>
</evidence>
<dbReference type="InterPro" id="IPR000700">
    <property type="entry name" value="PAS-assoc_C"/>
</dbReference>
<proteinExistence type="predicted"/>
<dbReference type="InterPro" id="IPR035965">
    <property type="entry name" value="PAS-like_dom_sf"/>
</dbReference>
<evidence type="ECO:0000256" key="2">
    <source>
        <dbReference type="ARBA" id="ARBA00012438"/>
    </source>
</evidence>
<evidence type="ECO:0000256" key="7">
    <source>
        <dbReference type="ARBA" id="ARBA00022840"/>
    </source>
</evidence>
<dbReference type="InterPro" id="IPR036097">
    <property type="entry name" value="HisK_dim/P_sf"/>
</dbReference>
<dbReference type="RefSeq" id="WP_110518093.1">
    <property type="nucleotide sequence ID" value="NZ_PDOF01000001.1"/>
</dbReference>
<dbReference type="Pfam" id="PF00512">
    <property type="entry name" value="HisKA"/>
    <property type="match status" value="1"/>
</dbReference>
<evidence type="ECO:0000259" key="11">
    <source>
        <dbReference type="PROSITE" id="PS50113"/>
    </source>
</evidence>
<dbReference type="EMBL" id="PDOF01000001">
    <property type="protein sequence ID" value="PYZ98230.1"/>
    <property type="molecule type" value="Genomic_DNA"/>
</dbReference>
<dbReference type="InterPro" id="IPR003594">
    <property type="entry name" value="HATPase_dom"/>
</dbReference>
<dbReference type="InterPro" id="IPR013656">
    <property type="entry name" value="PAS_4"/>
</dbReference>